<accession>A0A0A8L1W9</accession>
<evidence type="ECO:0000256" key="4">
    <source>
        <dbReference type="ARBA" id="ARBA00023211"/>
    </source>
</evidence>
<dbReference type="PANTHER" id="PTHR12112">
    <property type="entry name" value="BNIP - RELATED"/>
    <property type="match status" value="1"/>
</dbReference>
<sequence length="384" mass="43486">MMSGELVKFLTHLKALYLKTLKSCGAENKCHLNIVCGNESADLDSIVSSITYAYLRSLKDSSSPFLPLINIPRDDLKLRRDVCYLFNSHSIPSDLLYFREDLHNWKKESSCTINCVLVDHNDIPAISENLFTNIVGIVDHHKDAGLHSKTIDKFSGPRIVETAGSCSSLVFNYWFKTLNDSVKNREAIKEVVPLLLGALLIDTDNMKNKVEPIDKEVFGEYKNLLATSVDIDSFYQKLREAKDDIDGLDLHDILRKDYKEFIFGTNTRCGIASIVKSIQWIESEFGKSDIEEHCSKFIEENNLDLLVLMTSFTNDGVFAKQIAFQTNSDQKPDLLKALIDCLSPKLNLEKIDPLSTECFKCYDQKNIKASRKQVAPYVDAFINS</sequence>
<keyword evidence="4" id="KW-0464">Manganese</keyword>
<organism evidence="6 7">
    <name type="scientific">Kluyveromyces dobzhanskii CBS 2104</name>
    <dbReference type="NCBI Taxonomy" id="1427455"/>
    <lineage>
        <taxon>Eukaryota</taxon>
        <taxon>Fungi</taxon>
        <taxon>Dikarya</taxon>
        <taxon>Ascomycota</taxon>
        <taxon>Saccharomycotina</taxon>
        <taxon>Saccharomycetes</taxon>
        <taxon>Saccharomycetales</taxon>
        <taxon>Saccharomycetaceae</taxon>
        <taxon>Kluyveromyces</taxon>
    </lineage>
</organism>
<dbReference type="Gene3D" id="3.10.310.20">
    <property type="entry name" value="DHHA2 domain"/>
    <property type="match status" value="1"/>
</dbReference>
<dbReference type="InterPro" id="IPR004097">
    <property type="entry name" value="DHHA2"/>
</dbReference>
<proteinExistence type="predicted"/>
<dbReference type="GO" id="GO:0004309">
    <property type="term" value="F:exopolyphosphatase activity"/>
    <property type="evidence" value="ECO:0007669"/>
    <property type="project" value="TreeGrafter"/>
</dbReference>
<evidence type="ECO:0000256" key="3">
    <source>
        <dbReference type="ARBA" id="ARBA00022801"/>
    </source>
</evidence>
<evidence type="ECO:0000259" key="5">
    <source>
        <dbReference type="SMART" id="SM01131"/>
    </source>
</evidence>
<keyword evidence="3" id="KW-0378">Hydrolase</keyword>
<dbReference type="SUPFAM" id="SSF64182">
    <property type="entry name" value="DHH phosphoesterases"/>
    <property type="match status" value="1"/>
</dbReference>
<evidence type="ECO:0000256" key="1">
    <source>
        <dbReference type="ARBA" id="ARBA00001936"/>
    </source>
</evidence>
<evidence type="ECO:0000256" key="2">
    <source>
        <dbReference type="ARBA" id="ARBA00022723"/>
    </source>
</evidence>
<feature type="domain" description="DHHA2" evidence="5">
    <location>
        <begin position="235"/>
        <end position="382"/>
    </location>
</feature>
<dbReference type="Gene3D" id="3.90.1640.10">
    <property type="entry name" value="inorganic pyrophosphatase (n-terminal core)"/>
    <property type="match status" value="1"/>
</dbReference>
<dbReference type="Proteomes" id="UP000031516">
    <property type="component" value="Unassembled WGS sequence"/>
</dbReference>
<dbReference type="PANTHER" id="PTHR12112:SF39">
    <property type="entry name" value="EG:152A3.5 PROTEIN (FBGN0003116_PN PROTEIN)"/>
    <property type="match status" value="1"/>
</dbReference>
<dbReference type="InterPro" id="IPR038222">
    <property type="entry name" value="DHHA2_dom_sf"/>
</dbReference>
<dbReference type="Pfam" id="PF02833">
    <property type="entry name" value="DHHA2"/>
    <property type="match status" value="1"/>
</dbReference>
<dbReference type="OrthoDB" id="374045at2759"/>
<protein>
    <submittedName>
        <fullName evidence="6">WGS project CCBQ000000000 data, contig 00016</fullName>
    </submittedName>
</protein>
<reference evidence="6 7" key="1">
    <citation type="submission" date="2014-03" db="EMBL/GenBank/DDBJ databases">
        <title>The genome of Kluyveromyces dobzhanskii.</title>
        <authorList>
            <person name="Nystedt B."/>
            <person name="Astrom S."/>
        </authorList>
    </citation>
    <scope>NUCLEOTIDE SEQUENCE [LARGE SCALE GENOMIC DNA]</scope>
    <source>
        <strain evidence="6 7">CBS 2104</strain>
    </source>
</reference>
<dbReference type="InterPro" id="IPR038763">
    <property type="entry name" value="DHH_sf"/>
</dbReference>
<gene>
    <name evidence="6" type="ORF">KLDO_g507</name>
</gene>
<keyword evidence="7" id="KW-1185">Reference proteome</keyword>
<dbReference type="EMBL" id="CCBQ010000012">
    <property type="protein sequence ID" value="CDO92184.1"/>
    <property type="molecule type" value="Genomic_DNA"/>
</dbReference>
<dbReference type="Pfam" id="PF01368">
    <property type="entry name" value="DHH"/>
    <property type="match status" value="1"/>
</dbReference>
<dbReference type="GO" id="GO:0005737">
    <property type="term" value="C:cytoplasm"/>
    <property type="evidence" value="ECO:0007669"/>
    <property type="project" value="InterPro"/>
</dbReference>
<dbReference type="SMART" id="SM01131">
    <property type="entry name" value="DHHA2"/>
    <property type="match status" value="1"/>
</dbReference>
<evidence type="ECO:0000313" key="6">
    <source>
        <dbReference type="EMBL" id="CDO92184.1"/>
    </source>
</evidence>
<name>A0A0A8L1W9_9SACH</name>
<evidence type="ECO:0000313" key="7">
    <source>
        <dbReference type="Proteomes" id="UP000031516"/>
    </source>
</evidence>
<comment type="caution">
    <text evidence="6">The sequence shown here is derived from an EMBL/GenBank/DDBJ whole genome shotgun (WGS) entry which is preliminary data.</text>
</comment>
<dbReference type="AlphaFoldDB" id="A0A0A8L1W9"/>
<dbReference type="InterPro" id="IPR001667">
    <property type="entry name" value="DDH_dom"/>
</dbReference>
<dbReference type="GO" id="GO:0046872">
    <property type="term" value="F:metal ion binding"/>
    <property type="evidence" value="ECO:0007669"/>
    <property type="project" value="UniProtKB-KW"/>
</dbReference>
<comment type="cofactor">
    <cofactor evidence="1">
        <name>Mn(2+)</name>
        <dbReference type="ChEBI" id="CHEBI:29035"/>
    </cofactor>
</comment>
<keyword evidence="2" id="KW-0479">Metal-binding</keyword>